<sequence>MEKIGIFYGSDGGNSKNIAESIASQIGGAEVFDVASANKAQFAGFKNLILVTPTYGAGDLQTDWEDFLDTLSDDDFSGKVVALVGVGDQDTYSDTFCDGISHIYNKAKSSAKIIGQTSTDGYDFADSQSVVDGKFVGLVLDEDNQDDQTADRIKNWVASIKGSFA</sequence>
<evidence type="ECO:0000256" key="5">
    <source>
        <dbReference type="ARBA" id="ARBA00022643"/>
    </source>
</evidence>
<dbReference type="Gene3D" id="3.40.50.360">
    <property type="match status" value="1"/>
</dbReference>
<accession>A0A2X3BDJ9</accession>
<name>A0A2X3BDJ9_9HELI</name>
<dbReference type="Pfam" id="PF00258">
    <property type="entry name" value="Flavodoxin_1"/>
    <property type="match status" value="1"/>
</dbReference>
<evidence type="ECO:0000256" key="7">
    <source>
        <dbReference type="PIRNR" id="PIRNR038996"/>
    </source>
</evidence>
<dbReference type="AlphaFoldDB" id="A0A2X3BDJ9"/>
<dbReference type="PANTHER" id="PTHR42809:SF1">
    <property type="entry name" value="FLAVODOXIN 1"/>
    <property type="match status" value="1"/>
</dbReference>
<dbReference type="InterPro" id="IPR029039">
    <property type="entry name" value="Flavoprotein-like_sf"/>
</dbReference>
<gene>
    <name evidence="9" type="primary">fldA</name>
    <name evidence="9" type="ORF">NCTC13102_00375</name>
</gene>
<dbReference type="PANTHER" id="PTHR42809">
    <property type="entry name" value="FLAVODOXIN 2"/>
    <property type="match status" value="1"/>
</dbReference>
<keyword evidence="5 7" id="KW-0288">FMN</keyword>
<evidence type="ECO:0000313" key="9">
    <source>
        <dbReference type="EMBL" id="SQB97834.1"/>
    </source>
</evidence>
<evidence type="ECO:0000256" key="2">
    <source>
        <dbReference type="ARBA" id="ARBA00005267"/>
    </source>
</evidence>
<keyword evidence="4 7" id="KW-0285">Flavoprotein</keyword>
<comment type="similarity">
    <text evidence="2 7">Belongs to the flavodoxin family.</text>
</comment>
<dbReference type="InterPro" id="IPR010086">
    <property type="entry name" value="Flavodoxin_lc"/>
</dbReference>
<reference evidence="9 10" key="1">
    <citation type="submission" date="2018-06" db="EMBL/GenBank/DDBJ databases">
        <authorList>
            <consortium name="Pathogen Informatics"/>
            <person name="Doyle S."/>
        </authorList>
    </citation>
    <scope>NUCLEOTIDE SEQUENCE [LARGE SCALE GENOMIC DNA]</scope>
    <source>
        <strain evidence="9 10">NCTC13102</strain>
    </source>
</reference>
<evidence type="ECO:0000256" key="3">
    <source>
        <dbReference type="ARBA" id="ARBA00022448"/>
    </source>
</evidence>
<proteinExistence type="inferred from homology"/>
<comment type="function">
    <text evidence="7">Low-potential electron donor to a number of redox enzymes.</text>
</comment>
<dbReference type="PIRSF" id="PIRSF038996">
    <property type="entry name" value="FldA"/>
    <property type="match status" value="1"/>
</dbReference>
<dbReference type="NCBIfam" id="TIGR01752">
    <property type="entry name" value="flav_long"/>
    <property type="match status" value="1"/>
</dbReference>
<organism evidence="9 10">
    <name type="scientific">Helicobacter fennelliae</name>
    <dbReference type="NCBI Taxonomy" id="215"/>
    <lineage>
        <taxon>Bacteria</taxon>
        <taxon>Pseudomonadati</taxon>
        <taxon>Campylobacterota</taxon>
        <taxon>Epsilonproteobacteria</taxon>
        <taxon>Campylobacterales</taxon>
        <taxon>Helicobacteraceae</taxon>
        <taxon>Helicobacter</taxon>
    </lineage>
</organism>
<keyword evidence="6 7" id="KW-0249">Electron transport</keyword>
<evidence type="ECO:0000313" key="10">
    <source>
        <dbReference type="Proteomes" id="UP000250166"/>
    </source>
</evidence>
<dbReference type="EMBL" id="UAWL01000006">
    <property type="protein sequence ID" value="SQB97834.1"/>
    <property type="molecule type" value="Genomic_DNA"/>
</dbReference>
<dbReference type="InterPro" id="IPR008254">
    <property type="entry name" value="Flavodoxin/NO_synth"/>
</dbReference>
<keyword evidence="3 7" id="KW-0813">Transport</keyword>
<protein>
    <recommendedName>
        <fullName evidence="7">Flavodoxin</fullName>
    </recommendedName>
</protein>
<evidence type="ECO:0000259" key="8">
    <source>
        <dbReference type="PROSITE" id="PS50902"/>
    </source>
</evidence>
<dbReference type="NCBIfam" id="NF006739">
    <property type="entry name" value="PRK09267.1-5"/>
    <property type="match status" value="1"/>
</dbReference>
<dbReference type="SUPFAM" id="SSF52218">
    <property type="entry name" value="Flavoproteins"/>
    <property type="match status" value="1"/>
</dbReference>
<dbReference type="GO" id="GO:0010181">
    <property type="term" value="F:FMN binding"/>
    <property type="evidence" value="ECO:0007669"/>
    <property type="project" value="UniProtKB-UniRule"/>
</dbReference>
<dbReference type="InterPro" id="IPR050619">
    <property type="entry name" value="Flavodoxin"/>
</dbReference>
<evidence type="ECO:0000256" key="1">
    <source>
        <dbReference type="ARBA" id="ARBA00001917"/>
    </source>
</evidence>
<dbReference type="GO" id="GO:0009055">
    <property type="term" value="F:electron transfer activity"/>
    <property type="evidence" value="ECO:0007669"/>
    <property type="project" value="UniProtKB-UniRule"/>
</dbReference>
<comment type="cofactor">
    <cofactor evidence="1 7">
        <name>FMN</name>
        <dbReference type="ChEBI" id="CHEBI:58210"/>
    </cofactor>
</comment>
<evidence type="ECO:0000256" key="4">
    <source>
        <dbReference type="ARBA" id="ARBA00022630"/>
    </source>
</evidence>
<feature type="domain" description="Flavodoxin-like" evidence="8">
    <location>
        <begin position="4"/>
        <end position="161"/>
    </location>
</feature>
<dbReference type="RefSeq" id="WP_023946783.1">
    <property type="nucleotide sequence ID" value="NZ_JAERIV010000001.1"/>
</dbReference>
<dbReference type="Proteomes" id="UP000250166">
    <property type="component" value="Unassembled WGS sequence"/>
</dbReference>
<dbReference type="PROSITE" id="PS50902">
    <property type="entry name" value="FLAVODOXIN_LIKE"/>
    <property type="match status" value="1"/>
</dbReference>
<evidence type="ECO:0000256" key="6">
    <source>
        <dbReference type="ARBA" id="ARBA00022982"/>
    </source>
</evidence>